<comment type="caution">
    <text evidence="2">The sequence shown here is derived from an EMBL/GenBank/DDBJ whole genome shotgun (WGS) entry which is preliminary data.</text>
</comment>
<proteinExistence type="predicted"/>
<dbReference type="RefSeq" id="WP_137063332.1">
    <property type="nucleotide sequence ID" value="NZ_PNXQ01000016.1"/>
</dbReference>
<protein>
    <recommendedName>
        <fullName evidence="4">Fibronectin type-III domain-containing protein</fullName>
    </recommendedName>
</protein>
<dbReference type="InterPro" id="IPR013783">
    <property type="entry name" value="Ig-like_fold"/>
</dbReference>
<sequence>MIKGIAKGFIVFLLAAIFFVQGVYAEPVSRSVQAATGYTLEFPRSRYPETGAHIRDAIEAGHSAVCTIDKDGAEENRKESLKGYPTKKGYNRDEWPMTMCAEGGAGADIRYIAPSDNWGAGSWVSHQLDKYADGTESGKYTETVTATKDAYGNFVIPSLTNGTKYYFVVSAKANGSDSEYSNEASATPQGGGGQTDPEQPIGNREILVVTMTTGLEKEFDLSMKEVNDFIAWYEGKQADSGSASYAINKHDNNKGPFSSRKGYMLYDRTLTFEVSEYSK</sequence>
<evidence type="ECO:0000313" key="3">
    <source>
        <dbReference type="Proteomes" id="UP000308114"/>
    </source>
</evidence>
<organism evidence="2 3">
    <name type="scientific">Paenibacillus terrae</name>
    <dbReference type="NCBI Taxonomy" id="159743"/>
    <lineage>
        <taxon>Bacteria</taxon>
        <taxon>Bacillati</taxon>
        <taxon>Bacillota</taxon>
        <taxon>Bacilli</taxon>
        <taxon>Bacillales</taxon>
        <taxon>Paenibacillaceae</taxon>
        <taxon>Paenibacillus</taxon>
    </lineage>
</organism>
<reference evidence="2 3" key="1">
    <citation type="submission" date="2018-01" db="EMBL/GenBank/DDBJ databases">
        <title>Bacillales members from the olive rhizosphere are effective biological control agents against Verticillium dahliae.</title>
        <authorList>
            <person name="Gomez-Lama C."/>
            <person name="Legarda G."/>
            <person name="Ruano-Rosa D."/>
            <person name="Pizarro-Tobias P."/>
            <person name="Valverde-Corredor A."/>
            <person name="Niqui J.L."/>
            <person name="Trivino J.C."/>
            <person name="Roca A."/>
            <person name="Mercado-Blanco J."/>
        </authorList>
    </citation>
    <scope>NUCLEOTIDE SEQUENCE [LARGE SCALE GENOMIC DNA]</scope>
    <source>
        <strain evidence="2 3">PIC167</strain>
    </source>
</reference>
<name>A0A4U2PU72_9BACL</name>
<dbReference type="Proteomes" id="UP000308114">
    <property type="component" value="Unassembled WGS sequence"/>
</dbReference>
<accession>A0A4U2PU72</accession>
<feature type="compositionally biased region" description="Polar residues" evidence="1">
    <location>
        <begin position="176"/>
        <end position="188"/>
    </location>
</feature>
<dbReference type="Gene3D" id="2.60.40.10">
    <property type="entry name" value="Immunoglobulins"/>
    <property type="match status" value="1"/>
</dbReference>
<dbReference type="EMBL" id="PNXQ01000016">
    <property type="protein sequence ID" value="TKH41666.1"/>
    <property type="molecule type" value="Genomic_DNA"/>
</dbReference>
<evidence type="ECO:0000313" key="2">
    <source>
        <dbReference type="EMBL" id="TKH41666.1"/>
    </source>
</evidence>
<feature type="region of interest" description="Disordered" evidence="1">
    <location>
        <begin position="176"/>
        <end position="201"/>
    </location>
</feature>
<evidence type="ECO:0000256" key="1">
    <source>
        <dbReference type="SAM" id="MobiDB-lite"/>
    </source>
</evidence>
<gene>
    <name evidence="2" type="ORF">C1I60_20290</name>
</gene>
<dbReference type="AlphaFoldDB" id="A0A4U2PU72"/>
<evidence type="ECO:0008006" key="4">
    <source>
        <dbReference type="Google" id="ProtNLM"/>
    </source>
</evidence>